<proteinExistence type="predicted"/>
<dbReference type="EMBL" id="CM039170">
    <property type="protein sequence ID" value="KAH9802919.1"/>
    <property type="molecule type" value="Genomic_DNA"/>
</dbReference>
<organism evidence="1 2">
    <name type="scientific">Citrus sinensis</name>
    <name type="common">Sweet orange</name>
    <name type="synonym">Citrus aurantium var. sinensis</name>
    <dbReference type="NCBI Taxonomy" id="2711"/>
    <lineage>
        <taxon>Eukaryota</taxon>
        <taxon>Viridiplantae</taxon>
        <taxon>Streptophyta</taxon>
        <taxon>Embryophyta</taxon>
        <taxon>Tracheophyta</taxon>
        <taxon>Spermatophyta</taxon>
        <taxon>Magnoliopsida</taxon>
        <taxon>eudicotyledons</taxon>
        <taxon>Gunneridae</taxon>
        <taxon>Pentapetalae</taxon>
        <taxon>rosids</taxon>
        <taxon>malvids</taxon>
        <taxon>Sapindales</taxon>
        <taxon>Rutaceae</taxon>
        <taxon>Aurantioideae</taxon>
        <taxon>Citrus</taxon>
    </lineage>
</organism>
<gene>
    <name evidence="1" type="ORF">KPL71_001572</name>
</gene>
<keyword evidence="2" id="KW-1185">Reference proteome</keyword>
<protein>
    <submittedName>
        <fullName evidence="1">Cyclin-D2-2</fullName>
    </submittedName>
</protein>
<reference evidence="2" key="1">
    <citation type="journal article" date="2023" name="Hortic. Res.">
        <title>A chromosome-level phased genome enabling allele-level studies in sweet orange: a case study on citrus Huanglongbing tolerance.</title>
        <authorList>
            <person name="Wu B."/>
            <person name="Yu Q."/>
            <person name="Deng Z."/>
            <person name="Duan Y."/>
            <person name="Luo F."/>
            <person name="Gmitter F. Jr."/>
        </authorList>
    </citation>
    <scope>NUCLEOTIDE SEQUENCE [LARGE SCALE GENOMIC DNA]</scope>
    <source>
        <strain evidence="2">cv. Valencia</strain>
    </source>
</reference>
<accession>A0ACB8NXP7</accession>
<comment type="caution">
    <text evidence="1">The sequence shown here is derived from an EMBL/GenBank/DDBJ whole genome shotgun (WGS) entry which is preliminary data.</text>
</comment>
<evidence type="ECO:0000313" key="2">
    <source>
        <dbReference type="Proteomes" id="UP000829398"/>
    </source>
</evidence>
<sequence length="421" mass="48148">MNPQYTRPEYTREAYEKYYNMEPDWMAAEGYAESKEALLRKVAMRVILHSSKCDKLDAYIPYIAMNTFDRFISRHQLPIVLGKVRDDLDLTAHCCLMMAWKFTDIFSFSLEEFVKKRKLSRDNIDRVYLEIMMTETWHILAVPITPISFVGFFAAKIPVGRGVKRRSINEIIIQTQGDINFTRFRPSVIAASAILVGGRLLFDNLLYKINKMILLASSCVNKEELEACLTKTYEMCIGKKILLERNEGRELKVGAGETSSSSSHRPGKEPKQAGEYVKQDEVGACLTKTNLLERNEGRELKVGAGEASSSSSISRRPGKEPMLEKIKEEPEIDNEKSMLEEIKEEPKSNIAKLTLEDTIIPETNFELKWMLWSSDDPKEWTIDSPVFRAPTPAPEYNGHWGEDRCCFNLCPLQWSLTVDAD</sequence>
<dbReference type="Proteomes" id="UP000829398">
    <property type="component" value="Chromosome 1"/>
</dbReference>
<name>A0ACB8NXP7_CITSI</name>
<evidence type="ECO:0000313" key="1">
    <source>
        <dbReference type="EMBL" id="KAH9802919.1"/>
    </source>
</evidence>